<keyword evidence="2" id="KW-1185">Reference proteome</keyword>
<name>D5ENI2_CORAD</name>
<organism evidence="1 2">
    <name type="scientific">Coraliomargarita akajimensis (strain DSM 45221 / IAM 15411 / JCM 23193 / KCTC 12865 / 04OKA010-24)</name>
    <dbReference type="NCBI Taxonomy" id="583355"/>
    <lineage>
        <taxon>Bacteria</taxon>
        <taxon>Pseudomonadati</taxon>
        <taxon>Verrucomicrobiota</taxon>
        <taxon>Opitutia</taxon>
        <taxon>Puniceicoccales</taxon>
        <taxon>Coraliomargaritaceae</taxon>
        <taxon>Coraliomargarita</taxon>
    </lineage>
</organism>
<dbReference type="AlphaFoldDB" id="D5ENI2"/>
<reference evidence="1 2" key="1">
    <citation type="journal article" date="2010" name="Stand. Genomic Sci.">
        <title>Complete genome sequence of Coraliomargarita akajimensis type strain (04OKA010-24).</title>
        <authorList>
            <person name="Mavromatis K."/>
            <person name="Abt B."/>
            <person name="Brambilla E."/>
            <person name="Lapidus A."/>
            <person name="Copeland A."/>
            <person name="Deshpande S."/>
            <person name="Nolan M."/>
            <person name="Lucas S."/>
            <person name="Tice H."/>
            <person name="Cheng J.F."/>
            <person name="Han C."/>
            <person name="Detter J.C."/>
            <person name="Woyke T."/>
            <person name="Goodwin L."/>
            <person name="Pitluck S."/>
            <person name="Held B."/>
            <person name="Brettin T."/>
            <person name="Tapia R."/>
            <person name="Ivanova N."/>
            <person name="Mikhailova N."/>
            <person name="Pati A."/>
            <person name="Liolios K."/>
            <person name="Chen A."/>
            <person name="Palaniappan K."/>
            <person name="Land M."/>
            <person name="Hauser L."/>
            <person name="Chang Y.J."/>
            <person name="Jeffries C.D."/>
            <person name="Rohde M."/>
            <person name="Goker M."/>
            <person name="Bristow J."/>
            <person name="Eisen J.A."/>
            <person name="Markowitz V."/>
            <person name="Hugenholtz P."/>
            <person name="Klenk H.P."/>
            <person name="Kyrpides N.C."/>
        </authorList>
    </citation>
    <scope>NUCLEOTIDE SEQUENCE [LARGE SCALE GENOMIC DNA]</scope>
    <source>
        <strain evidence="2">DSM 45221 / IAM 15411 / JCM 23193 / KCTC 12865</strain>
    </source>
</reference>
<dbReference type="SMART" id="SM00028">
    <property type="entry name" value="TPR"/>
    <property type="match status" value="4"/>
</dbReference>
<dbReference type="Gene3D" id="1.25.40.10">
    <property type="entry name" value="Tetratricopeptide repeat domain"/>
    <property type="match status" value="3"/>
</dbReference>
<dbReference type="InterPro" id="IPR011990">
    <property type="entry name" value="TPR-like_helical_dom_sf"/>
</dbReference>
<dbReference type="eggNOG" id="COG1729">
    <property type="taxonomic scope" value="Bacteria"/>
</dbReference>
<dbReference type="STRING" id="583355.Caka_2442"/>
<dbReference type="EMBL" id="CP001998">
    <property type="protein sequence ID" value="ADE55458.1"/>
    <property type="molecule type" value="Genomic_DNA"/>
</dbReference>
<gene>
    <name evidence="1" type="ordered locus">Caka_2442</name>
</gene>
<dbReference type="SUPFAM" id="SSF48452">
    <property type="entry name" value="TPR-like"/>
    <property type="match status" value="3"/>
</dbReference>
<protein>
    <submittedName>
        <fullName evidence="1">Tetratricopeptide TPR_4</fullName>
    </submittedName>
</protein>
<dbReference type="KEGG" id="caa:Caka_2442"/>
<dbReference type="OrthoDB" id="178074at2"/>
<dbReference type="Pfam" id="PF13174">
    <property type="entry name" value="TPR_6"/>
    <property type="match status" value="2"/>
</dbReference>
<accession>D5ENI2</accession>
<dbReference type="RefSeq" id="WP_013044180.1">
    <property type="nucleotide sequence ID" value="NC_014008.1"/>
</dbReference>
<sequence>MWSASNYSALWPLFKILCLLGLCVPSVFLPAQAPLVTEAVVANSPASELLIHLHLEAADRSLMNGLPGIAERLYRKVLADEALSGEVRARTQVQLSAALIAQRRFSEAQSVLSEVDSARQGVRYRLYRAISTYADGSDVDLASLTENLSAVNVELLEPVDRPWFYLMEGLRDELAGNPSDLQAAFTRAQGAAVSDTQAAYFEALVMREKIRQTPADETLAAEVRRQLDSFQGTAAAFPFAREYVIMMYNMGRQAEAESVIDRELNAQSAYGRYERDQLLLLRAMVIGVDTVPGRAALRELIRYGGDRQSMGVALQLLGSGDKFARAELEVFLGEMISRPDPHPLLGQMYYMSSELALERDDMVKAEENAQKVLNQFPGFKQIENVYRLFAYAALLRTPPQYRAAADYLIQMRDRAESDAIRVELNRLIGDCYFLKEDYQDAAEFYRSAYEQSAGEGDDGLFLRMVTAELRAGQTEVALAQVDQADFSNHLSEIDRWKVEWNIAQALQGMGNADQALTRIQLLLEDGATPSIPASMDLRLRWLEARLLLLSGTTEGVEQKVDSLLGRIRSFPEGVLDETEARLLITESLLLKAELLIRSGDADGGRKVLESLRVGYASSAAAERSYLREANFYSAAGNLEAAQQTLLVLADTYSESPLASQAIYEAGLLGERRGVEHYADAVRILSRLAETYPEDALVFPAQLKQADLLRLMNDFSGAQIIYENLINRYPEHPLLYIAMLSRADCMLALARNDLARLEDASLVLERLLDLPGLPLDVQAEAAYKWAFALQRREMWDAAQEVYGLLSDRFLLNAENVVQLGPTGRYWVSRAMLDLGELLQNNGDAEEARRVYRKIIAYNLPGKTMAQMRSDRIQVSDE</sequence>
<dbReference type="InterPro" id="IPR019734">
    <property type="entry name" value="TPR_rpt"/>
</dbReference>
<evidence type="ECO:0000313" key="1">
    <source>
        <dbReference type="EMBL" id="ADE55458.1"/>
    </source>
</evidence>
<proteinExistence type="predicted"/>
<dbReference type="HOGENOM" id="CLU_323862_0_0_0"/>
<dbReference type="Proteomes" id="UP000000925">
    <property type="component" value="Chromosome"/>
</dbReference>
<evidence type="ECO:0000313" key="2">
    <source>
        <dbReference type="Proteomes" id="UP000000925"/>
    </source>
</evidence>